<evidence type="ECO:0000313" key="3">
    <source>
        <dbReference type="Proteomes" id="UP000316621"/>
    </source>
</evidence>
<dbReference type="Proteomes" id="UP000316621">
    <property type="component" value="Chromosome 2"/>
</dbReference>
<gene>
    <name evidence="1" type="ORF">C5167_017408</name>
    <name evidence="2" type="ORF">C5167_017411</name>
</gene>
<keyword evidence="3" id="KW-1185">Reference proteome</keyword>
<feature type="non-terminal residue" evidence="1">
    <location>
        <position position="122"/>
    </location>
</feature>
<evidence type="ECO:0000313" key="1">
    <source>
        <dbReference type="EMBL" id="RZC48983.1"/>
    </source>
</evidence>
<proteinExistence type="predicted"/>
<dbReference type="EMBL" id="CM010716">
    <property type="protein sequence ID" value="RZC48985.1"/>
    <property type="molecule type" value="Genomic_DNA"/>
</dbReference>
<name>A0A4Y7IJD5_PAPSO</name>
<organism evidence="1 3">
    <name type="scientific">Papaver somniferum</name>
    <name type="common">Opium poppy</name>
    <dbReference type="NCBI Taxonomy" id="3469"/>
    <lineage>
        <taxon>Eukaryota</taxon>
        <taxon>Viridiplantae</taxon>
        <taxon>Streptophyta</taxon>
        <taxon>Embryophyta</taxon>
        <taxon>Tracheophyta</taxon>
        <taxon>Spermatophyta</taxon>
        <taxon>Magnoliopsida</taxon>
        <taxon>Ranunculales</taxon>
        <taxon>Papaveraceae</taxon>
        <taxon>Papaveroideae</taxon>
        <taxon>Papaver</taxon>
    </lineage>
</organism>
<sequence length="122" mass="13879">MVRSHTYSRADSLAIDADNAHTNLAPGKSLMALQEHSFSYGSALLLFGNERCIDVRLHLSDVARQMLDLVGNYCAPYYSVEYYRTTYANAVTPLEDITEWLWEDKETMNVNVNPPPYQRKTG</sequence>
<dbReference type="Gramene" id="RZC48985">
    <property type="protein sequence ID" value="RZC48985"/>
    <property type="gene ID" value="C5167_017411"/>
</dbReference>
<protein>
    <submittedName>
        <fullName evidence="1">Uncharacterized protein</fullName>
    </submittedName>
</protein>
<reference evidence="1 3" key="1">
    <citation type="journal article" date="2018" name="Science">
        <title>The opium poppy genome and morphinan production.</title>
        <authorList>
            <person name="Guo L."/>
            <person name="Winzer T."/>
            <person name="Yang X."/>
            <person name="Li Y."/>
            <person name="Ning Z."/>
            <person name="He Z."/>
            <person name="Teodor R."/>
            <person name="Lu Y."/>
            <person name="Bowser T.A."/>
            <person name="Graham I.A."/>
            <person name="Ye K."/>
        </authorList>
    </citation>
    <scope>NUCLEOTIDE SEQUENCE [LARGE SCALE GENOMIC DNA]</scope>
    <source>
        <strain evidence="3">cv. HN1</strain>
        <tissue evidence="1">Leaves</tissue>
    </source>
</reference>
<evidence type="ECO:0000313" key="2">
    <source>
        <dbReference type="EMBL" id="RZC48985.1"/>
    </source>
</evidence>
<dbReference type="EMBL" id="CM010716">
    <property type="protein sequence ID" value="RZC48983.1"/>
    <property type="molecule type" value="Genomic_DNA"/>
</dbReference>
<accession>A0A4Y7IJD5</accession>
<dbReference type="AlphaFoldDB" id="A0A4Y7IJD5"/>
<dbReference type="Gramene" id="RZC48983">
    <property type="protein sequence ID" value="RZC48983"/>
    <property type="gene ID" value="C5167_017408"/>
</dbReference>